<dbReference type="GO" id="GO:0003700">
    <property type="term" value="F:DNA-binding transcription factor activity"/>
    <property type="evidence" value="ECO:0007669"/>
    <property type="project" value="TreeGrafter"/>
</dbReference>
<feature type="domain" description="HTH tetR-type" evidence="6">
    <location>
        <begin position="2"/>
        <end position="62"/>
    </location>
</feature>
<dbReference type="GO" id="GO:0046677">
    <property type="term" value="P:response to antibiotic"/>
    <property type="evidence" value="ECO:0007669"/>
    <property type="project" value="InterPro"/>
</dbReference>
<dbReference type="Pfam" id="PF00440">
    <property type="entry name" value="TetR_N"/>
    <property type="match status" value="1"/>
</dbReference>
<evidence type="ECO:0000259" key="6">
    <source>
        <dbReference type="PROSITE" id="PS50977"/>
    </source>
</evidence>
<dbReference type="InterPro" id="IPR009057">
    <property type="entry name" value="Homeodomain-like_sf"/>
</dbReference>
<dbReference type="Pfam" id="PF02909">
    <property type="entry name" value="TetR_C_1"/>
    <property type="match status" value="1"/>
</dbReference>
<gene>
    <name evidence="7" type="ORF">Ate02nite_42030</name>
</gene>
<dbReference type="PANTHER" id="PTHR30055">
    <property type="entry name" value="HTH-TYPE TRANSCRIPTIONAL REGULATOR RUTR"/>
    <property type="match status" value="1"/>
</dbReference>
<keyword evidence="8" id="KW-1185">Reference proteome</keyword>
<dbReference type="PROSITE" id="PS50977">
    <property type="entry name" value="HTH_TETR_2"/>
    <property type="match status" value="1"/>
</dbReference>
<dbReference type="RefSeq" id="WP_203808109.1">
    <property type="nucleotide sequence ID" value="NZ_BOMY01000030.1"/>
</dbReference>
<name>A0A919NMZ2_9ACTN</name>
<evidence type="ECO:0000256" key="2">
    <source>
        <dbReference type="ARBA" id="ARBA00023015"/>
    </source>
</evidence>
<reference evidence="7" key="1">
    <citation type="submission" date="2021-01" db="EMBL/GenBank/DDBJ databases">
        <title>Whole genome shotgun sequence of Actinoplanes tereljensis NBRC 105297.</title>
        <authorList>
            <person name="Komaki H."/>
            <person name="Tamura T."/>
        </authorList>
    </citation>
    <scope>NUCLEOTIDE SEQUENCE</scope>
    <source>
        <strain evidence="7">NBRC 105297</strain>
    </source>
</reference>
<keyword evidence="2" id="KW-0805">Transcription regulation</keyword>
<dbReference type="InterPro" id="IPR001647">
    <property type="entry name" value="HTH_TetR"/>
</dbReference>
<keyword evidence="4" id="KW-0804">Transcription</keyword>
<dbReference type="Proteomes" id="UP000623608">
    <property type="component" value="Unassembled WGS sequence"/>
</dbReference>
<feature type="DNA-binding region" description="H-T-H motif" evidence="5">
    <location>
        <begin position="25"/>
        <end position="44"/>
    </location>
</feature>
<evidence type="ECO:0000313" key="7">
    <source>
        <dbReference type="EMBL" id="GIF21473.1"/>
    </source>
</evidence>
<dbReference type="Gene3D" id="1.10.10.60">
    <property type="entry name" value="Homeodomain-like"/>
    <property type="match status" value="1"/>
</dbReference>
<comment type="caution">
    <text evidence="7">The sequence shown here is derived from an EMBL/GenBank/DDBJ whole genome shotgun (WGS) entry which is preliminary data.</text>
</comment>
<protein>
    <submittedName>
        <fullName evidence="7">TetR family transcriptional regulator</fullName>
    </submittedName>
</protein>
<evidence type="ECO:0000256" key="5">
    <source>
        <dbReference type="PROSITE-ProRule" id="PRU00335"/>
    </source>
</evidence>
<sequence length="206" mass="21812">MQLRRADVLRGARDLLDAEGLDGLTMRKLGAVLNVQAGALYWHFPGKQALLGAIADDLLAGVAEPPPAGPWDQRLVTLAHKLRQALLGVRDGARLVAETFVTEPNTALAGRIGMRILMDAGLPAEQAAWTMFAVGHYVLGHTIEEQATRPGSGRDAELAAQAAGDADLRELAAAISADPGRRFEFGLGLVLDGIRVRVGPRTPADS</sequence>
<dbReference type="InterPro" id="IPR036271">
    <property type="entry name" value="Tet_transcr_reg_TetR-rel_C_sf"/>
</dbReference>
<dbReference type="Gene3D" id="1.10.357.10">
    <property type="entry name" value="Tetracycline Repressor, domain 2"/>
    <property type="match status" value="1"/>
</dbReference>
<evidence type="ECO:0000256" key="1">
    <source>
        <dbReference type="ARBA" id="ARBA00022491"/>
    </source>
</evidence>
<dbReference type="InterPro" id="IPR003012">
    <property type="entry name" value="Tet_transcr_reg_TetR"/>
</dbReference>
<organism evidence="7 8">
    <name type="scientific">Paractinoplanes tereljensis</name>
    <dbReference type="NCBI Taxonomy" id="571912"/>
    <lineage>
        <taxon>Bacteria</taxon>
        <taxon>Bacillati</taxon>
        <taxon>Actinomycetota</taxon>
        <taxon>Actinomycetes</taxon>
        <taxon>Micromonosporales</taxon>
        <taxon>Micromonosporaceae</taxon>
        <taxon>Paractinoplanes</taxon>
    </lineage>
</organism>
<dbReference type="PRINTS" id="PR00455">
    <property type="entry name" value="HTHTETR"/>
</dbReference>
<dbReference type="GO" id="GO:0000976">
    <property type="term" value="F:transcription cis-regulatory region binding"/>
    <property type="evidence" value="ECO:0007669"/>
    <property type="project" value="TreeGrafter"/>
</dbReference>
<dbReference type="InterPro" id="IPR004111">
    <property type="entry name" value="Repressor_TetR_C"/>
</dbReference>
<dbReference type="SUPFAM" id="SSF46689">
    <property type="entry name" value="Homeodomain-like"/>
    <property type="match status" value="1"/>
</dbReference>
<dbReference type="InterPro" id="IPR050109">
    <property type="entry name" value="HTH-type_TetR-like_transc_reg"/>
</dbReference>
<evidence type="ECO:0000256" key="4">
    <source>
        <dbReference type="ARBA" id="ARBA00023163"/>
    </source>
</evidence>
<dbReference type="SUPFAM" id="SSF48498">
    <property type="entry name" value="Tetracyclin repressor-like, C-terminal domain"/>
    <property type="match status" value="1"/>
</dbReference>
<evidence type="ECO:0000313" key="8">
    <source>
        <dbReference type="Proteomes" id="UP000623608"/>
    </source>
</evidence>
<dbReference type="PRINTS" id="PR00400">
    <property type="entry name" value="TETREPRESSOR"/>
</dbReference>
<accession>A0A919NMZ2</accession>
<dbReference type="PANTHER" id="PTHR30055:SF151">
    <property type="entry name" value="TRANSCRIPTIONAL REGULATORY PROTEIN"/>
    <property type="match status" value="1"/>
</dbReference>
<dbReference type="InterPro" id="IPR023772">
    <property type="entry name" value="DNA-bd_HTH_TetR-type_CS"/>
</dbReference>
<proteinExistence type="predicted"/>
<keyword evidence="3 5" id="KW-0238">DNA-binding</keyword>
<dbReference type="PROSITE" id="PS01081">
    <property type="entry name" value="HTH_TETR_1"/>
    <property type="match status" value="1"/>
</dbReference>
<dbReference type="EMBL" id="BOMY01000030">
    <property type="protein sequence ID" value="GIF21473.1"/>
    <property type="molecule type" value="Genomic_DNA"/>
</dbReference>
<keyword evidence="1" id="KW-0678">Repressor</keyword>
<dbReference type="GO" id="GO:0045892">
    <property type="term" value="P:negative regulation of DNA-templated transcription"/>
    <property type="evidence" value="ECO:0007669"/>
    <property type="project" value="InterPro"/>
</dbReference>
<dbReference type="AlphaFoldDB" id="A0A919NMZ2"/>
<evidence type="ECO:0000256" key="3">
    <source>
        <dbReference type="ARBA" id="ARBA00023125"/>
    </source>
</evidence>